<dbReference type="SMART" id="SM00331">
    <property type="entry name" value="PP2C_SIG"/>
    <property type="match status" value="1"/>
</dbReference>
<sequence>MGTPAPASPSTGSTGTWRETLNVSLQVIVLTATLVLGIDSWLASRLDHDREAFAARCRTVVERLAVRSEPAFYTLERMKPFFRPWTRQDLPALRHAVASAATTWGLDLLVFVYDAGGELLGAAPANAPNLWLMKQLQRGLITPSAAEFASLCQKLDKKIPFVFGFGKDLALLRRDRGLAIETFQKTTRGVLLWQSWKSGGVLVHCPVIPPPEETFRRLSATVGEGPAPHFAGLGFRDTDTWKRRGTELDPEARRAWLALQADNRQEGLWAGAWWSFLETTAGRLVYASFPPPPEPLQAVRQMVRLSAAAGLAIVLGALYTFGLGAAFTLRRILLGLFLAAALIPLVGLAIGSLDVVQVYQDVLGTRIQAVQDEAIRNVVQEFDGFVASCAQFIRTATSDPALVGNEEGWRRLADRLRRRQLADVLQVRDASSRLLFSSDPGSNSDREVMVRAMARRAIERYRPERLGEASYTANLFADNMVRRDDMGFSTILNFPGRLQTLQMGNARFLYFFQVPPADVGPVAYIDIIVSLSKAVATYLRQRHGRRLTYDGIWHRFYALAVRDLRWTLPPPPPLRQEIRHLALVSWLTGRPASRRLDQAGHSGFAVAIPCAELADHSLIAYYPDDLVRERIGAVWSKISLGGLFFLGLVGLMAFSISRLFLAPLRHLEEGVAALARRDFEFRLPVAGQDEMARLFSAFNDMMVDSKDLQLARSVQEGLVPQTFPQPPGYSIAGSLETASDLGGDCLDCFALAGDRTVFLIGDITGHGVGSALLMAFSRAITFHWSQGQSLYPDSLTTDIDRMLRRRHGSRLFMGVICGILDPQAHQIDLVVRGHVYPLLLLATGAATWIGTPSYPLGIGTNREEPATLRLPLYPGDRLLCLTDGFIEACDPNGEMVGYERVAEWARQEAGVQSDARSWLDALLARHRKWCQGRHEDDLTTFAIVRHADPSGADGPAAPPATDASGEGHA</sequence>
<dbReference type="InterPro" id="IPR052016">
    <property type="entry name" value="Bact_Sigma-Reg"/>
</dbReference>
<dbReference type="SUPFAM" id="SSF158472">
    <property type="entry name" value="HAMP domain-like"/>
    <property type="match status" value="1"/>
</dbReference>
<evidence type="ECO:0000313" key="6">
    <source>
        <dbReference type="Proteomes" id="UP000252355"/>
    </source>
</evidence>
<feature type="compositionally biased region" description="Low complexity" evidence="2">
    <location>
        <begin position="949"/>
        <end position="969"/>
    </location>
</feature>
<dbReference type="GO" id="GO:0016020">
    <property type="term" value="C:membrane"/>
    <property type="evidence" value="ECO:0007669"/>
    <property type="project" value="InterPro"/>
</dbReference>
<comment type="caution">
    <text evidence="5">The sequence shown here is derived from an EMBL/GenBank/DDBJ whole genome shotgun (WGS) entry which is preliminary data.</text>
</comment>
<dbReference type="SMART" id="SM00304">
    <property type="entry name" value="HAMP"/>
    <property type="match status" value="1"/>
</dbReference>
<dbReference type="Gene3D" id="3.60.40.10">
    <property type="entry name" value="PPM-type phosphatase domain"/>
    <property type="match status" value="1"/>
</dbReference>
<dbReference type="GO" id="GO:0016791">
    <property type="term" value="F:phosphatase activity"/>
    <property type="evidence" value="ECO:0007669"/>
    <property type="project" value="TreeGrafter"/>
</dbReference>
<proteinExistence type="predicted"/>
<dbReference type="EMBL" id="QOQW01000019">
    <property type="protein sequence ID" value="RCK78766.1"/>
    <property type="molecule type" value="Genomic_DNA"/>
</dbReference>
<dbReference type="PANTHER" id="PTHR43156:SF2">
    <property type="entry name" value="STAGE II SPORULATION PROTEIN E"/>
    <property type="match status" value="1"/>
</dbReference>
<dbReference type="PROSITE" id="PS50885">
    <property type="entry name" value="HAMP"/>
    <property type="match status" value="1"/>
</dbReference>
<feature type="domain" description="HAMP" evidence="4">
    <location>
        <begin position="658"/>
        <end position="710"/>
    </location>
</feature>
<dbReference type="InterPro" id="IPR001932">
    <property type="entry name" value="PPM-type_phosphatase-like_dom"/>
</dbReference>
<dbReference type="Proteomes" id="UP000252355">
    <property type="component" value="Unassembled WGS sequence"/>
</dbReference>
<accession>A0A367ZKY6</accession>
<dbReference type="AlphaFoldDB" id="A0A367ZKY6"/>
<dbReference type="PANTHER" id="PTHR43156">
    <property type="entry name" value="STAGE II SPORULATION PROTEIN E-RELATED"/>
    <property type="match status" value="1"/>
</dbReference>
<feature type="transmembrane region" description="Helical" evidence="3">
    <location>
        <begin position="638"/>
        <end position="661"/>
    </location>
</feature>
<keyword evidence="1" id="KW-0378">Hydrolase</keyword>
<dbReference type="Pfam" id="PF00672">
    <property type="entry name" value="HAMP"/>
    <property type="match status" value="1"/>
</dbReference>
<feature type="transmembrane region" description="Helical" evidence="3">
    <location>
        <begin position="332"/>
        <end position="356"/>
    </location>
</feature>
<dbReference type="Pfam" id="PF07228">
    <property type="entry name" value="SpoIIE"/>
    <property type="match status" value="1"/>
</dbReference>
<evidence type="ECO:0000259" key="4">
    <source>
        <dbReference type="PROSITE" id="PS50885"/>
    </source>
</evidence>
<feature type="transmembrane region" description="Helical" evidence="3">
    <location>
        <begin position="305"/>
        <end position="326"/>
    </location>
</feature>
<feature type="transmembrane region" description="Helical" evidence="3">
    <location>
        <begin position="23"/>
        <end position="42"/>
    </location>
</feature>
<name>A0A367ZKY6_9BACT</name>
<keyword evidence="3" id="KW-0812">Transmembrane</keyword>
<evidence type="ECO:0000256" key="3">
    <source>
        <dbReference type="SAM" id="Phobius"/>
    </source>
</evidence>
<reference evidence="5 6" key="1">
    <citation type="submission" date="2018-05" db="EMBL/GenBank/DDBJ databases">
        <title>A metagenomic window into the 2 km-deep terrestrial subsurface aquifer revealed taxonomically and functionally diverse microbial community comprising novel uncultured bacterial lineages.</title>
        <authorList>
            <person name="Kadnikov V.V."/>
            <person name="Mardanov A.V."/>
            <person name="Beletsky A.V."/>
            <person name="Banks D."/>
            <person name="Pimenov N.V."/>
            <person name="Frank Y.A."/>
            <person name="Karnachuk O.V."/>
            <person name="Ravin N.V."/>
        </authorList>
    </citation>
    <scope>NUCLEOTIDE SEQUENCE [LARGE SCALE GENOMIC DNA]</scope>
    <source>
        <strain evidence="5">BY5</strain>
    </source>
</reference>
<organism evidence="5 6">
    <name type="scientific">Candidatus Ozemobacter sibiricus</name>
    <dbReference type="NCBI Taxonomy" id="2268124"/>
    <lineage>
        <taxon>Bacteria</taxon>
        <taxon>Candidatus Ozemobacteria</taxon>
        <taxon>Candidatus Ozemobacterales</taxon>
        <taxon>Candidatus Ozemobacteraceae</taxon>
        <taxon>Candidatus Ozemobacter</taxon>
    </lineage>
</organism>
<evidence type="ECO:0000256" key="1">
    <source>
        <dbReference type="ARBA" id="ARBA00022801"/>
    </source>
</evidence>
<dbReference type="InterPro" id="IPR003660">
    <property type="entry name" value="HAMP_dom"/>
</dbReference>
<keyword evidence="3" id="KW-1133">Transmembrane helix</keyword>
<gene>
    <name evidence="5" type="ORF">OZSIB_1119</name>
</gene>
<evidence type="ECO:0000256" key="2">
    <source>
        <dbReference type="SAM" id="MobiDB-lite"/>
    </source>
</evidence>
<evidence type="ECO:0000313" key="5">
    <source>
        <dbReference type="EMBL" id="RCK78766.1"/>
    </source>
</evidence>
<dbReference type="GO" id="GO:0007165">
    <property type="term" value="P:signal transduction"/>
    <property type="evidence" value="ECO:0007669"/>
    <property type="project" value="InterPro"/>
</dbReference>
<dbReference type="Gene3D" id="6.10.340.10">
    <property type="match status" value="1"/>
</dbReference>
<dbReference type="CDD" id="cd06225">
    <property type="entry name" value="HAMP"/>
    <property type="match status" value="1"/>
</dbReference>
<protein>
    <submittedName>
        <fullName evidence="5">Serine phosphatase RsbU, regulator of sigma subunit</fullName>
    </submittedName>
</protein>
<feature type="region of interest" description="Disordered" evidence="2">
    <location>
        <begin position="947"/>
        <end position="969"/>
    </location>
</feature>
<keyword evidence="3" id="KW-0472">Membrane</keyword>
<dbReference type="InterPro" id="IPR036457">
    <property type="entry name" value="PPM-type-like_dom_sf"/>
</dbReference>